<protein>
    <recommendedName>
        <fullName evidence="11">75k gamma secalin</fullName>
    </recommendedName>
</protein>
<feature type="compositionally biased region" description="Polar residues" evidence="8">
    <location>
        <begin position="260"/>
        <end position="269"/>
    </location>
</feature>
<organism evidence="9 10">
    <name type="scientific">Monosporascus cannonballus</name>
    <dbReference type="NCBI Taxonomy" id="155416"/>
    <lineage>
        <taxon>Eukaryota</taxon>
        <taxon>Fungi</taxon>
        <taxon>Dikarya</taxon>
        <taxon>Ascomycota</taxon>
        <taxon>Pezizomycotina</taxon>
        <taxon>Sordariomycetes</taxon>
        <taxon>Xylariomycetidae</taxon>
        <taxon>Xylariales</taxon>
        <taxon>Xylariales incertae sedis</taxon>
        <taxon>Monosporascus</taxon>
    </lineage>
</organism>
<feature type="region of interest" description="Disordered" evidence="8">
    <location>
        <begin position="1"/>
        <end position="72"/>
    </location>
</feature>
<feature type="compositionally biased region" description="Low complexity" evidence="8">
    <location>
        <begin position="17"/>
        <end position="32"/>
    </location>
</feature>
<dbReference type="PANTHER" id="PTHR21394">
    <property type="entry name" value="MAU2 CHROMATID COHESION FACTOR HOMOLOG"/>
    <property type="match status" value="1"/>
</dbReference>
<comment type="caution">
    <text evidence="9">The sequence shown here is derived from an EMBL/GenBank/DDBJ whole genome shotgun (WGS) entry which is preliminary data.</text>
</comment>
<keyword evidence="10" id="KW-1185">Reference proteome</keyword>
<evidence type="ECO:0000256" key="5">
    <source>
        <dbReference type="ARBA" id="ARBA00022829"/>
    </source>
</evidence>
<dbReference type="Pfam" id="PF10345">
    <property type="entry name" value="Cohesin_load"/>
    <property type="match status" value="1"/>
</dbReference>
<evidence type="ECO:0000256" key="8">
    <source>
        <dbReference type="SAM" id="MobiDB-lite"/>
    </source>
</evidence>
<reference evidence="9 10" key="1">
    <citation type="submission" date="2018-06" db="EMBL/GenBank/DDBJ databases">
        <title>Complete Genomes of Monosporascus.</title>
        <authorList>
            <person name="Robinson A.J."/>
            <person name="Natvig D.O."/>
        </authorList>
    </citation>
    <scope>NUCLEOTIDE SEQUENCE [LARGE SCALE GENOMIC DNA]</scope>
    <source>
        <strain evidence="9 10">CBS 609.92</strain>
    </source>
</reference>
<evidence type="ECO:0000256" key="7">
    <source>
        <dbReference type="ARBA" id="ARBA00023306"/>
    </source>
</evidence>
<evidence type="ECO:0000313" key="9">
    <source>
        <dbReference type="EMBL" id="RYO87364.1"/>
    </source>
</evidence>
<dbReference type="Proteomes" id="UP000294003">
    <property type="component" value="Unassembled WGS sequence"/>
</dbReference>
<proteinExistence type="inferred from homology"/>
<keyword evidence="7" id="KW-0131">Cell cycle</keyword>
<feature type="compositionally biased region" description="Basic residues" evidence="8">
    <location>
        <begin position="137"/>
        <end position="146"/>
    </location>
</feature>
<evidence type="ECO:0000313" key="10">
    <source>
        <dbReference type="Proteomes" id="UP000294003"/>
    </source>
</evidence>
<keyword evidence="4" id="KW-0498">Mitosis</keyword>
<keyword evidence="6" id="KW-0539">Nucleus</keyword>
<evidence type="ECO:0000256" key="2">
    <source>
        <dbReference type="ARBA" id="ARBA00008585"/>
    </source>
</evidence>
<keyword evidence="3" id="KW-0132">Cell division</keyword>
<feature type="compositionally biased region" description="Low complexity" evidence="8">
    <location>
        <begin position="147"/>
        <end position="156"/>
    </location>
</feature>
<dbReference type="EMBL" id="QJNS01000101">
    <property type="protein sequence ID" value="RYO87364.1"/>
    <property type="molecule type" value="Genomic_DNA"/>
</dbReference>
<feature type="compositionally biased region" description="Polar residues" evidence="8">
    <location>
        <begin position="203"/>
        <end position="250"/>
    </location>
</feature>
<sequence length="927" mass="104019">MVKQAQDARDTAQAVHNGYDQYGNPQYQQYQNAMFTATAFPPPPPQQQQQQRQQLPPLHTPHHQPTQTPQGLSYHQAIPQTHTQARGHATQFQTYEPSFDQRPFQPVPPNNTSGRMISQPQQFMQQPVHQQHQQQQQHHHHHHQRQRQQQQQQQQRQQDHHQQHRYAQQMGWHQMLPPMSAPAPTSSYQQPPSLPSPSPQAQFVHQQYQQPSQRTNSPITSHSPQVPPQHTLTPGTNTNNSRIVSASANGRIQKARRVSASPQLTSQGIARSPSVSSTRSSAPTPGLVPHHKDTNALLICVAEELLAKARKDASTVASSGDVKRLQEYQKIVATGLGCLEVVLSSNKLPPRLEARLQLRYANILSEETTNVMEAETTLTKGITLCERNRFADLKYMMQFLQVKMLSQRRGKAAMIAVDGRIKDAEVLKHAHWVYAFRFLKASLYLESPNPSEAPALENLKAIANLASQRGDHAIFVVASLLEGLSLLKTMKDDAVIRIQSCIAQASKYQLEDSVHILQLDILALMLDLACSLYQKSPQVVTQKVRVLQSRLDTCLNSEEWGLASTEIFLPIHKQSSNHKVISGDTASILRPGQEHEPCDYLVMSFWSKIEAFTVTYTYSGLGLLYQHPRNDKRMFELWSEALSQLEKNADRIRGLPTSLQDAMKCASWRREVKCYLEILRGLHFATSNQWAEVKKCVEQLEMIVKPSLKGILGVYSLYLSGVYHQGTQDFDTAEEIYSHPSLSLEAYDAGQGSRKQAELEVSLLAAFNRIWIMQHPAYQNNKVTLDLLDQLRVLCPDHPNREIRTIYHLVLAAAKTVPPVPMTTVKTHISTALNSAKALGDIQTSSIALSLMRAKLFQNIVGEQALQCARAASQQARRSGNLIWMSVADNMLAQSLDVQGHAAEAQNVAQAAINHAVLASRNGNYTR</sequence>
<gene>
    <name evidence="9" type="ORF">DL762_004294</name>
</gene>
<evidence type="ECO:0000256" key="3">
    <source>
        <dbReference type="ARBA" id="ARBA00022618"/>
    </source>
</evidence>
<name>A0ABY0H9C5_9PEZI</name>
<comment type="subcellular location">
    <subcellularLocation>
        <location evidence="1">Nucleus</location>
    </subcellularLocation>
</comment>
<dbReference type="InterPro" id="IPR019440">
    <property type="entry name" value="MAU2"/>
</dbReference>
<evidence type="ECO:0008006" key="11">
    <source>
        <dbReference type="Google" id="ProtNLM"/>
    </source>
</evidence>
<feature type="region of interest" description="Disordered" evidence="8">
    <location>
        <begin position="97"/>
        <end position="289"/>
    </location>
</feature>
<feature type="compositionally biased region" description="Low complexity" evidence="8">
    <location>
        <begin position="47"/>
        <end position="70"/>
    </location>
</feature>
<comment type="similarity">
    <text evidence="2">Belongs to the SCC4/mau-2 family.</text>
</comment>
<feature type="compositionally biased region" description="Low complexity" evidence="8">
    <location>
        <begin position="270"/>
        <end position="284"/>
    </location>
</feature>
<keyword evidence="5" id="KW-0159">Chromosome partition</keyword>
<evidence type="ECO:0000256" key="1">
    <source>
        <dbReference type="ARBA" id="ARBA00004123"/>
    </source>
</evidence>
<feature type="compositionally biased region" description="Basic and acidic residues" evidence="8">
    <location>
        <begin position="1"/>
        <end position="10"/>
    </location>
</feature>
<accession>A0ABY0H9C5</accession>
<evidence type="ECO:0000256" key="4">
    <source>
        <dbReference type="ARBA" id="ARBA00022776"/>
    </source>
</evidence>
<feature type="compositionally biased region" description="Low complexity" evidence="8">
    <location>
        <begin position="119"/>
        <end position="136"/>
    </location>
</feature>
<evidence type="ECO:0000256" key="6">
    <source>
        <dbReference type="ARBA" id="ARBA00023242"/>
    </source>
</evidence>